<keyword evidence="1" id="KW-0732">Signal</keyword>
<reference evidence="3 4" key="1">
    <citation type="submission" date="2020-01" db="EMBL/GenBank/DDBJ databases">
        <title>Identification and distribution of gene clusters putatively required for synthesis of sphingolipid metabolism inhibitors in phylogenetically diverse species of the filamentous fungus Fusarium.</title>
        <authorList>
            <person name="Kim H.-S."/>
            <person name="Busman M."/>
            <person name="Brown D.W."/>
            <person name="Divon H."/>
            <person name="Uhlig S."/>
            <person name="Proctor R.H."/>
        </authorList>
    </citation>
    <scope>NUCLEOTIDE SEQUENCE [LARGE SCALE GENOMIC DNA]</scope>
    <source>
        <strain evidence="3 4">NRRL 20459</strain>
    </source>
</reference>
<dbReference type="SUPFAM" id="SSF51445">
    <property type="entry name" value="(Trans)glycosidases"/>
    <property type="match status" value="1"/>
</dbReference>
<protein>
    <submittedName>
        <fullName evidence="3">Cellulosome enzyme</fullName>
    </submittedName>
</protein>
<evidence type="ECO:0000259" key="2">
    <source>
        <dbReference type="Pfam" id="PF17189"/>
    </source>
</evidence>
<dbReference type="Gene3D" id="3.20.20.80">
    <property type="entry name" value="Glycosidases"/>
    <property type="match status" value="1"/>
</dbReference>
<feature type="domain" description="Glycosyl hydrolase family 30 beta sandwich" evidence="2">
    <location>
        <begin position="346"/>
        <end position="432"/>
    </location>
</feature>
<feature type="chain" id="PRO_5034609371" evidence="1">
    <location>
        <begin position="22"/>
        <end position="436"/>
    </location>
</feature>
<dbReference type="InterPro" id="IPR033452">
    <property type="entry name" value="GH30_C"/>
</dbReference>
<comment type="caution">
    <text evidence="3">The sequence shown here is derived from an EMBL/GenBank/DDBJ whole genome shotgun (WGS) entry which is preliminary data.</text>
</comment>
<dbReference type="InterPro" id="IPR017853">
    <property type="entry name" value="GH"/>
</dbReference>
<feature type="signal peptide" evidence="1">
    <location>
        <begin position="1"/>
        <end position="21"/>
    </location>
</feature>
<evidence type="ECO:0000313" key="3">
    <source>
        <dbReference type="EMBL" id="KAF4456450.1"/>
    </source>
</evidence>
<dbReference type="SUPFAM" id="SSF51011">
    <property type="entry name" value="Glycosyl hydrolase domain"/>
    <property type="match status" value="1"/>
</dbReference>
<dbReference type="EMBL" id="JAADYS010002671">
    <property type="protein sequence ID" value="KAF4456450.1"/>
    <property type="molecule type" value="Genomic_DNA"/>
</dbReference>
<dbReference type="PANTHER" id="PTHR42767:SF1">
    <property type="entry name" value="ENDO-BETA-1,6-GALACTANASE-LIKE DOMAIN-CONTAINING PROTEIN"/>
    <property type="match status" value="1"/>
</dbReference>
<gene>
    <name evidence="3" type="ORF">FALBO_15406</name>
</gene>
<dbReference type="GO" id="GO:0004553">
    <property type="term" value="F:hydrolase activity, hydrolyzing O-glycosyl compounds"/>
    <property type="evidence" value="ECO:0007669"/>
    <property type="project" value="InterPro"/>
</dbReference>
<dbReference type="AlphaFoldDB" id="A0A8H4P287"/>
<organism evidence="3 4">
    <name type="scientific">Fusarium albosuccineum</name>
    <dbReference type="NCBI Taxonomy" id="1237068"/>
    <lineage>
        <taxon>Eukaryota</taxon>
        <taxon>Fungi</taxon>
        <taxon>Dikarya</taxon>
        <taxon>Ascomycota</taxon>
        <taxon>Pezizomycotina</taxon>
        <taxon>Sordariomycetes</taxon>
        <taxon>Hypocreomycetidae</taxon>
        <taxon>Hypocreales</taxon>
        <taxon>Nectriaceae</taxon>
        <taxon>Fusarium</taxon>
        <taxon>Fusarium decemcellulare species complex</taxon>
    </lineage>
</organism>
<dbReference type="OrthoDB" id="2012278at2759"/>
<dbReference type="Proteomes" id="UP000554235">
    <property type="component" value="Unassembled WGS sequence"/>
</dbReference>
<dbReference type="InterPro" id="IPR013780">
    <property type="entry name" value="Glyco_hydro_b"/>
</dbReference>
<evidence type="ECO:0000313" key="4">
    <source>
        <dbReference type="Proteomes" id="UP000554235"/>
    </source>
</evidence>
<proteinExistence type="predicted"/>
<dbReference type="PANTHER" id="PTHR42767">
    <property type="entry name" value="ENDO-BETA-1,6-GALACTANASE"/>
    <property type="match status" value="1"/>
</dbReference>
<dbReference type="Pfam" id="PF17189">
    <property type="entry name" value="Glyco_hydro_30C"/>
    <property type="match status" value="1"/>
</dbReference>
<name>A0A8H4P287_9HYPO</name>
<dbReference type="InterPro" id="IPR039743">
    <property type="entry name" value="6GAL/EXGAL"/>
</dbReference>
<dbReference type="Gene3D" id="2.60.40.1180">
    <property type="entry name" value="Golgi alpha-mannosidase II"/>
    <property type="match status" value="1"/>
</dbReference>
<accession>A0A8H4P287</accession>
<keyword evidence="4" id="KW-1185">Reference proteome</keyword>
<sequence length="436" mass="47946">MKYYSFYSCFFLGTLLWPSAAQQSITIQVNQPQQQIDGFGFSQAFGRAREFDRTAEDLRRSALDYLFDTEKGAGFSIIRNRIGSGGSWDSILPNNPGSPDDAPDYQWDGDDRGQVWFMKQAVSYGVKTISHLCASGDWREAYADFLVQYVKYYADEGLEITHLAPLNEPDWQVSYSQMQISDNAQEAISMMPIISKAIQDADLNNLHLVCCDATGWGSQYNYTNALVTAGSTRYLGAITAHTYRGDPDKPLDQTSLVKWNTEAGPSGKFVATWHSSGAENEGFVWALKIARALTHSQLSAFMFWQGFQSGNTASAMHLLDTLDGETVTPSGIYWAFAMYSRYVRPGARRVATSATVGNVITAAFRNSDASVIVVFTNEADTSQAIKAFFEGFAPASASAWVTDNTHLFDATTVNLSGESITVSLPAKSVVTIKLGR</sequence>
<evidence type="ECO:0000256" key="1">
    <source>
        <dbReference type="SAM" id="SignalP"/>
    </source>
</evidence>